<organism evidence="2 3">
    <name type="scientific">Clostridium paridis</name>
    <dbReference type="NCBI Taxonomy" id="2803863"/>
    <lineage>
        <taxon>Bacteria</taxon>
        <taxon>Bacillati</taxon>
        <taxon>Bacillota</taxon>
        <taxon>Clostridia</taxon>
        <taxon>Eubacteriales</taxon>
        <taxon>Clostridiaceae</taxon>
        <taxon>Clostridium</taxon>
    </lineage>
</organism>
<evidence type="ECO:0000259" key="1">
    <source>
        <dbReference type="PROSITE" id="PS51831"/>
    </source>
</evidence>
<dbReference type="SUPFAM" id="SSF109604">
    <property type="entry name" value="HD-domain/PDEase-like"/>
    <property type="match status" value="1"/>
</dbReference>
<dbReference type="EMBL" id="JAESWA010000023">
    <property type="protein sequence ID" value="MBL4933297.1"/>
    <property type="molecule type" value="Genomic_DNA"/>
</dbReference>
<keyword evidence="3" id="KW-1185">Reference proteome</keyword>
<comment type="caution">
    <text evidence="2">The sequence shown here is derived from an EMBL/GenBank/DDBJ whole genome shotgun (WGS) entry which is preliminary data.</text>
</comment>
<evidence type="ECO:0000313" key="3">
    <source>
        <dbReference type="Proteomes" id="UP000623681"/>
    </source>
</evidence>
<dbReference type="NCBIfam" id="TIGR00277">
    <property type="entry name" value="HDIG"/>
    <property type="match status" value="1"/>
</dbReference>
<name>A0A937K539_9CLOT</name>
<evidence type="ECO:0000313" key="2">
    <source>
        <dbReference type="EMBL" id="MBL4933297.1"/>
    </source>
</evidence>
<feature type="domain" description="HD" evidence="1">
    <location>
        <begin position="27"/>
        <end position="128"/>
    </location>
</feature>
<proteinExistence type="predicted"/>
<dbReference type="Gene3D" id="1.10.3210.10">
    <property type="entry name" value="Hypothetical protein af1432"/>
    <property type="match status" value="1"/>
</dbReference>
<reference evidence="2" key="1">
    <citation type="submission" date="2021-01" db="EMBL/GenBank/DDBJ databases">
        <title>Genome public.</title>
        <authorList>
            <person name="Liu C."/>
            <person name="Sun Q."/>
        </authorList>
    </citation>
    <scope>NUCLEOTIDE SEQUENCE</scope>
    <source>
        <strain evidence="2">YIM B02565</strain>
    </source>
</reference>
<accession>A0A937K539</accession>
<dbReference type="InterPro" id="IPR006674">
    <property type="entry name" value="HD_domain"/>
</dbReference>
<sequence length="157" mass="17697">MNRLEEIRKLINNILIEGNTSEEKSGVFAHLYGVSNTCSLIALKRGLNVELCAIIGMLHDISTYKTHYTPDHGTLGAIEAEKILEEIKLFNKEEIEIICSAISKHSNKNSVDNEYDEVLKDADVLQHYLYNTSFEVSEKEKNRLSKILSELGIVSSI</sequence>
<dbReference type="AlphaFoldDB" id="A0A937K539"/>
<dbReference type="Pfam" id="PF01966">
    <property type="entry name" value="HD"/>
    <property type="match status" value="1"/>
</dbReference>
<dbReference type="RefSeq" id="WP_202768714.1">
    <property type="nucleotide sequence ID" value="NZ_JAESWA010000023.1"/>
</dbReference>
<protein>
    <submittedName>
        <fullName evidence="2">HD domain-containing protein</fullName>
    </submittedName>
</protein>
<gene>
    <name evidence="2" type="ORF">JK634_15895</name>
</gene>
<dbReference type="PROSITE" id="PS51831">
    <property type="entry name" value="HD"/>
    <property type="match status" value="1"/>
</dbReference>
<dbReference type="Proteomes" id="UP000623681">
    <property type="component" value="Unassembled WGS sequence"/>
</dbReference>
<dbReference type="InterPro" id="IPR006675">
    <property type="entry name" value="HDIG_dom"/>
</dbReference>